<evidence type="ECO:0000256" key="3">
    <source>
        <dbReference type="ARBA" id="ARBA00023110"/>
    </source>
</evidence>
<dbReference type="PROSITE" id="PS00170">
    <property type="entry name" value="CSA_PPIASE_1"/>
    <property type="match status" value="1"/>
</dbReference>
<evidence type="ECO:0000256" key="2">
    <source>
        <dbReference type="ARBA" id="ARBA00013194"/>
    </source>
</evidence>
<dbReference type="EC" id="5.2.1.8" evidence="2"/>
<dbReference type="Proteomes" id="UP000294616">
    <property type="component" value="Unassembled WGS sequence"/>
</dbReference>
<gene>
    <name evidence="7" type="ORF">C8N28_1794</name>
</gene>
<sequence length="235" mass="26624">MLKKLSILLIVSLLSFSSWAAQPRNEYVRIRTDYGVSIIKLYNETPLHRDNFIKLVKEGFYNGLLFHRIIKDFMIQGGDPDSRNAVKGAELGEGDLGYTIPAEFRDSLFHKKGALAAARDENPDKASSAAQFFIVEGETFTDGALDSLETLRMEGRKIPAYQREVYKTIGGVPYLDQRYTVFGEVVEGMDMFDKLENVATDSNDRPLVDQKMEVTMLKRGEVRRLEKELAKAKES</sequence>
<comment type="similarity">
    <text evidence="1">Belongs to the cyclophilin-type PPIase family.</text>
</comment>
<comment type="caution">
    <text evidence="7">The sequence shown here is derived from an EMBL/GenBank/DDBJ whole genome shotgun (WGS) entry which is preliminary data.</text>
</comment>
<keyword evidence="8" id="KW-1185">Reference proteome</keyword>
<name>A0A4R1LXI0_9SPHI</name>
<dbReference type="PANTHER" id="PTHR45625:SF4">
    <property type="entry name" value="PEPTIDYLPROLYL ISOMERASE DOMAIN AND WD REPEAT-CONTAINING PROTEIN 1"/>
    <property type="match status" value="1"/>
</dbReference>
<reference evidence="7 8" key="1">
    <citation type="submission" date="2019-03" db="EMBL/GenBank/DDBJ databases">
        <title>Genomic Encyclopedia of Archaeal and Bacterial Type Strains, Phase II (KMG-II): from individual species to whole genera.</title>
        <authorList>
            <person name="Goeker M."/>
        </authorList>
    </citation>
    <scope>NUCLEOTIDE SEQUENCE [LARGE SCALE GENOMIC DNA]</scope>
    <source>
        <strain evidence="7 8">DSM 22554</strain>
    </source>
</reference>
<dbReference type="InterPro" id="IPR044666">
    <property type="entry name" value="Cyclophilin_A-like"/>
</dbReference>
<dbReference type="SUPFAM" id="SSF50891">
    <property type="entry name" value="Cyclophilin-like"/>
    <property type="match status" value="1"/>
</dbReference>
<dbReference type="Pfam" id="PF00160">
    <property type="entry name" value="Pro_isomerase"/>
    <property type="match status" value="1"/>
</dbReference>
<accession>A0A4R1LXI0</accession>
<protein>
    <recommendedName>
        <fullName evidence="2">peptidylprolyl isomerase</fullName>
        <ecNumber evidence="2">5.2.1.8</ecNumber>
    </recommendedName>
</protein>
<feature type="chain" id="PRO_5020813012" description="peptidylprolyl isomerase" evidence="5">
    <location>
        <begin position="21"/>
        <end position="235"/>
    </location>
</feature>
<keyword evidence="4 7" id="KW-0413">Isomerase</keyword>
<evidence type="ECO:0000259" key="6">
    <source>
        <dbReference type="PROSITE" id="PS50072"/>
    </source>
</evidence>
<dbReference type="GO" id="GO:0006457">
    <property type="term" value="P:protein folding"/>
    <property type="evidence" value="ECO:0007669"/>
    <property type="project" value="InterPro"/>
</dbReference>
<dbReference type="InterPro" id="IPR020892">
    <property type="entry name" value="Cyclophilin-type_PPIase_CS"/>
</dbReference>
<feature type="domain" description="PPIase cyclophilin-type" evidence="6">
    <location>
        <begin position="35"/>
        <end position="209"/>
    </location>
</feature>
<organism evidence="7 8">
    <name type="scientific">Albibacterium bauzanense</name>
    <dbReference type="NCBI Taxonomy" id="653929"/>
    <lineage>
        <taxon>Bacteria</taxon>
        <taxon>Pseudomonadati</taxon>
        <taxon>Bacteroidota</taxon>
        <taxon>Sphingobacteriia</taxon>
        <taxon>Sphingobacteriales</taxon>
        <taxon>Sphingobacteriaceae</taxon>
        <taxon>Albibacterium</taxon>
    </lineage>
</organism>
<dbReference type="AlphaFoldDB" id="A0A4R1LXI0"/>
<proteinExistence type="inferred from homology"/>
<evidence type="ECO:0000313" key="8">
    <source>
        <dbReference type="Proteomes" id="UP000294616"/>
    </source>
</evidence>
<dbReference type="InterPro" id="IPR029000">
    <property type="entry name" value="Cyclophilin-like_dom_sf"/>
</dbReference>
<evidence type="ECO:0000256" key="5">
    <source>
        <dbReference type="SAM" id="SignalP"/>
    </source>
</evidence>
<dbReference type="OrthoDB" id="9807797at2"/>
<dbReference type="EMBL" id="SMGO01000002">
    <property type="protein sequence ID" value="TCK83204.1"/>
    <property type="molecule type" value="Genomic_DNA"/>
</dbReference>
<evidence type="ECO:0000256" key="4">
    <source>
        <dbReference type="ARBA" id="ARBA00023235"/>
    </source>
</evidence>
<keyword evidence="3" id="KW-0697">Rotamase</keyword>
<evidence type="ECO:0000256" key="1">
    <source>
        <dbReference type="ARBA" id="ARBA00007365"/>
    </source>
</evidence>
<dbReference type="PROSITE" id="PS50072">
    <property type="entry name" value="CSA_PPIASE_2"/>
    <property type="match status" value="1"/>
</dbReference>
<evidence type="ECO:0000313" key="7">
    <source>
        <dbReference type="EMBL" id="TCK83204.1"/>
    </source>
</evidence>
<dbReference type="GO" id="GO:0003755">
    <property type="term" value="F:peptidyl-prolyl cis-trans isomerase activity"/>
    <property type="evidence" value="ECO:0007669"/>
    <property type="project" value="UniProtKB-KW"/>
</dbReference>
<keyword evidence="5" id="KW-0732">Signal</keyword>
<dbReference type="CDD" id="cd00317">
    <property type="entry name" value="cyclophilin"/>
    <property type="match status" value="1"/>
</dbReference>
<dbReference type="Gene3D" id="2.40.100.10">
    <property type="entry name" value="Cyclophilin-like"/>
    <property type="match status" value="1"/>
</dbReference>
<feature type="signal peptide" evidence="5">
    <location>
        <begin position="1"/>
        <end position="20"/>
    </location>
</feature>
<dbReference type="PANTHER" id="PTHR45625">
    <property type="entry name" value="PEPTIDYL-PROLYL CIS-TRANS ISOMERASE-RELATED"/>
    <property type="match status" value="1"/>
</dbReference>
<dbReference type="RefSeq" id="WP_132223979.1">
    <property type="nucleotide sequence ID" value="NZ_SMGO01000002.1"/>
</dbReference>
<dbReference type="InterPro" id="IPR002130">
    <property type="entry name" value="Cyclophilin-type_PPIase_dom"/>
</dbReference>